<evidence type="ECO:0000313" key="3">
    <source>
        <dbReference type="EMBL" id="PLW10131.1"/>
    </source>
</evidence>
<dbReference type="Proteomes" id="UP000235388">
    <property type="component" value="Unassembled WGS sequence"/>
</dbReference>
<feature type="compositionally biased region" description="Low complexity" evidence="1">
    <location>
        <begin position="340"/>
        <end position="355"/>
    </location>
</feature>
<dbReference type="GO" id="GO:0031624">
    <property type="term" value="F:ubiquitin conjugating enzyme binding"/>
    <property type="evidence" value="ECO:0007669"/>
    <property type="project" value="TreeGrafter"/>
</dbReference>
<organism evidence="3 4">
    <name type="scientific">Puccinia coronata f. sp. avenae</name>
    <dbReference type="NCBI Taxonomy" id="200324"/>
    <lineage>
        <taxon>Eukaryota</taxon>
        <taxon>Fungi</taxon>
        <taxon>Dikarya</taxon>
        <taxon>Basidiomycota</taxon>
        <taxon>Pucciniomycotina</taxon>
        <taxon>Pucciniomycetes</taxon>
        <taxon>Pucciniales</taxon>
        <taxon>Pucciniaceae</taxon>
        <taxon>Puccinia</taxon>
    </lineage>
</organism>
<dbReference type="STRING" id="200324.A0A2N5SA58"/>
<evidence type="ECO:0000313" key="4">
    <source>
        <dbReference type="Proteomes" id="UP000235388"/>
    </source>
</evidence>
<feature type="compositionally biased region" description="Basic and acidic residues" evidence="1">
    <location>
        <begin position="12"/>
        <end position="47"/>
    </location>
</feature>
<dbReference type="Pfam" id="PF02845">
    <property type="entry name" value="CUE"/>
    <property type="match status" value="1"/>
</dbReference>
<feature type="compositionally biased region" description="Polar residues" evidence="1">
    <location>
        <begin position="182"/>
        <end position="206"/>
    </location>
</feature>
<dbReference type="GO" id="GO:0006511">
    <property type="term" value="P:ubiquitin-dependent protein catabolic process"/>
    <property type="evidence" value="ECO:0007669"/>
    <property type="project" value="TreeGrafter"/>
</dbReference>
<name>A0A2N5SA58_9BASI</name>
<dbReference type="Gene3D" id="1.10.8.10">
    <property type="entry name" value="DNA helicase RuvA subunit, C-terminal domain"/>
    <property type="match status" value="1"/>
</dbReference>
<protein>
    <recommendedName>
        <fullName evidence="2">CUE domain-containing protein</fullName>
    </recommendedName>
</protein>
<dbReference type="InterPro" id="IPR003892">
    <property type="entry name" value="CUE"/>
</dbReference>
<feature type="compositionally biased region" description="Low complexity" evidence="1">
    <location>
        <begin position="300"/>
        <end position="330"/>
    </location>
</feature>
<feature type="region of interest" description="Disordered" evidence="1">
    <location>
        <begin position="279"/>
        <end position="446"/>
    </location>
</feature>
<feature type="compositionally biased region" description="Basic and acidic residues" evidence="1">
    <location>
        <begin position="57"/>
        <end position="97"/>
    </location>
</feature>
<dbReference type="GO" id="GO:0005737">
    <property type="term" value="C:cytoplasm"/>
    <property type="evidence" value="ECO:0007669"/>
    <property type="project" value="TreeGrafter"/>
</dbReference>
<proteinExistence type="predicted"/>
<dbReference type="GO" id="GO:0043130">
    <property type="term" value="F:ubiquitin binding"/>
    <property type="evidence" value="ECO:0007669"/>
    <property type="project" value="InterPro"/>
</dbReference>
<feature type="region of interest" description="Disordered" evidence="1">
    <location>
        <begin position="1"/>
        <end position="121"/>
    </location>
</feature>
<accession>A0A2N5SA58</accession>
<dbReference type="InterPro" id="IPR009060">
    <property type="entry name" value="UBA-like_sf"/>
</dbReference>
<feature type="region of interest" description="Disordered" evidence="1">
    <location>
        <begin position="182"/>
        <end position="241"/>
    </location>
</feature>
<sequence>MSPNEPTQESNEVEKEHEQEPKEGEQRSETIPKDSAHSQLEKGDRLTSDGLDVDGEPLAKEKESNQEQKKPEEGVKEREKLEEMAEEPPLKSQHDQRPAQNQTQNQATSENQPVNQHSPQVQELLAIFPQIQPSILEDVLAAHRNEVSACISDLLAISDPTYKPSEQESMAQLDAELARQLSLQETQQQHAAQPSPNDRQQISNLPYQPRIKRNTPTSRSFVRQAPPSQPQQDQAGGANDGKDEIQKIAEEIGKLAETGKKTMSLWLEKAKAKIQEIQLPTSPVSQSESLESNYEHVARPSSSSIPASPNAVNPPNTSATSTTTKSTRITPALPHSSRYSNTNRTPTSTHPSTRSLGGPPSSTQLYPSSEKSKVMTEGYHVEETSSTAKDAQKLGSTTVAHPSLEKIPSAASSATLPLNHHQHSTKVREDDEESLEYTRNPFEDDD</sequence>
<feature type="compositionally biased region" description="Polar residues" evidence="1">
    <location>
        <begin position="98"/>
        <end position="121"/>
    </location>
</feature>
<comment type="caution">
    <text evidence="3">The sequence shown here is derived from an EMBL/GenBank/DDBJ whole genome shotgun (WGS) entry which is preliminary data.</text>
</comment>
<feature type="compositionally biased region" description="Low complexity" evidence="1">
    <location>
        <begin position="224"/>
        <end position="237"/>
    </location>
</feature>
<feature type="compositionally biased region" description="Polar residues" evidence="1">
    <location>
        <begin position="1"/>
        <end position="10"/>
    </location>
</feature>
<evidence type="ECO:0000259" key="2">
    <source>
        <dbReference type="PROSITE" id="PS51140"/>
    </source>
</evidence>
<keyword evidence="4" id="KW-1185">Reference proteome</keyword>
<dbReference type="CDD" id="cd14279">
    <property type="entry name" value="CUE"/>
    <property type="match status" value="1"/>
</dbReference>
<dbReference type="AlphaFoldDB" id="A0A2N5SA58"/>
<feature type="compositionally biased region" description="Polar residues" evidence="1">
    <location>
        <begin position="279"/>
        <end position="292"/>
    </location>
</feature>
<feature type="compositionally biased region" description="Basic and acidic residues" evidence="1">
    <location>
        <begin position="370"/>
        <end position="383"/>
    </location>
</feature>
<feature type="compositionally biased region" description="Polar residues" evidence="1">
    <location>
        <begin position="360"/>
        <end position="369"/>
    </location>
</feature>
<dbReference type="PANTHER" id="PTHR16461">
    <property type="entry name" value="TOLL-INTERACTING PROTEIN"/>
    <property type="match status" value="1"/>
</dbReference>
<reference evidence="3 4" key="1">
    <citation type="submission" date="2017-11" db="EMBL/GenBank/DDBJ databases">
        <title>De novo assembly and phasing of dikaryotic genomes from two isolates of Puccinia coronata f. sp. avenae, the causal agent of oat crown rust.</title>
        <authorList>
            <person name="Miller M.E."/>
            <person name="Zhang Y."/>
            <person name="Omidvar V."/>
            <person name="Sperschneider J."/>
            <person name="Schwessinger B."/>
            <person name="Raley C."/>
            <person name="Palmer J.M."/>
            <person name="Garnica D."/>
            <person name="Upadhyaya N."/>
            <person name="Rathjen J."/>
            <person name="Taylor J.M."/>
            <person name="Park R.F."/>
            <person name="Dodds P.N."/>
            <person name="Hirsch C.D."/>
            <person name="Kianian S.F."/>
            <person name="Figueroa M."/>
        </authorList>
    </citation>
    <scope>NUCLEOTIDE SEQUENCE [LARGE SCALE GENOMIC DNA]</scope>
    <source>
        <strain evidence="3">12NC29</strain>
    </source>
</reference>
<gene>
    <name evidence="3" type="ORF">PCANC_21359</name>
</gene>
<dbReference type="PROSITE" id="PS51140">
    <property type="entry name" value="CUE"/>
    <property type="match status" value="1"/>
</dbReference>
<feature type="compositionally biased region" description="Polar residues" evidence="1">
    <location>
        <begin position="384"/>
        <end position="400"/>
    </location>
</feature>
<dbReference type="SUPFAM" id="SSF46934">
    <property type="entry name" value="UBA-like"/>
    <property type="match status" value="1"/>
</dbReference>
<dbReference type="PANTHER" id="PTHR16461:SF5">
    <property type="entry name" value="TOLL-INTERACTING PROTEIN"/>
    <property type="match status" value="1"/>
</dbReference>
<dbReference type="EMBL" id="PGCJ01001073">
    <property type="protein sequence ID" value="PLW10131.1"/>
    <property type="molecule type" value="Genomic_DNA"/>
</dbReference>
<dbReference type="OrthoDB" id="9942608at2759"/>
<evidence type="ECO:0000256" key="1">
    <source>
        <dbReference type="SAM" id="MobiDB-lite"/>
    </source>
</evidence>
<dbReference type="SMART" id="SM00546">
    <property type="entry name" value="CUE"/>
    <property type="match status" value="1"/>
</dbReference>
<feature type="domain" description="CUE" evidence="2">
    <location>
        <begin position="116"/>
        <end position="159"/>
    </location>
</feature>